<dbReference type="PANTHER" id="PTHR43037">
    <property type="entry name" value="UNNAMED PRODUCT-RELATED"/>
    <property type="match status" value="1"/>
</dbReference>
<evidence type="ECO:0008006" key="5">
    <source>
        <dbReference type="Google" id="ProtNLM"/>
    </source>
</evidence>
<organism evidence="3 4">
    <name type="scientific">Diplocloster modestus</name>
    <dbReference type="NCBI Taxonomy" id="2850322"/>
    <lineage>
        <taxon>Bacteria</taxon>
        <taxon>Bacillati</taxon>
        <taxon>Bacillota</taxon>
        <taxon>Clostridia</taxon>
        <taxon>Lachnospirales</taxon>
        <taxon>Lachnospiraceae</taxon>
        <taxon>Diplocloster</taxon>
    </lineage>
</organism>
<evidence type="ECO:0000256" key="2">
    <source>
        <dbReference type="ARBA" id="ARBA00022801"/>
    </source>
</evidence>
<sequence length="376" mass="42740">MLTKNAETRVQEILKLMGNHEFDLQVYVESDSYKGICRNMECMLSYPDEGSCEAIAYWRQRGLNKEIHDADQPTAKWASYLPASWADGITPEKKYPLLFVMHGNNNPIYLAESYGYTHIAAREELIIIIPENESAENLDRLLAYAKEHYPVDWSRVYMAGYSGGGWMTSRHALRWPERFAAVGVGGMIFANGTAGTYWQEDTPWPGETITEEMIEHAAQVRIPMCGCMGEQEFINILPLTEDKPATMDLNREAPNGHPSPHLDLTSKNKIACVNNWRRAAGCEPLPEEEVRRAVRTTPDIVTEKLGFPFEKTKVLNLEGRSHYIGDCVNRDGDTLARFICMGKSPHWPSMALAELTWKYMRQFARNPETGELIRLS</sequence>
<name>A0ABS6K6M8_9FIRM</name>
<keyword evidence="1" id="KW-0732">Signal</keyword>
<dbReference type="PANTHER" id="PTHR43037:SF5">
    <property type="entry name" value="FERULOYL ESTERASE"/>
    <property type="match status" value="1"/>
</dbReference>
<gene>
    <name evidence="3" type="ORF">KTH90_09255</name>
</gene>
<keyword evidence="2" id="KW-0378">Hydrolase</keyword>
<dbReference type="RefSeq" id="WP_238726683.1">
    <property type="nucleotide sequence ID" value="NZ_JAHQCX010000005.1"/>
</dbReference>
<proteinExistence type="predicted"/>
<dbReference type="InterPro" id="IPR050955">
    <property type="entry name" value="Plant_Biomass_Hydrol_Est"/>
</dbReference>
<keyword evidence="4" id="KW-1185">Reference proteome</keyword>
<dbReference type="SUPFAM" id="SSF53474">
    <property type="entry name" value="alpha/beta-Hydrolases"/>
    <property type="match status" value="1"/>
</dbReference>
<dbReference type="Gene3D" id="3.40.50.1820">
    <property type="entry name" value="alpha/beta hydrolase"/>
    <property type="match status" value="1"/>
</dbReference>
<dbReference type="EMBL" id="JAHQCX010000005">
    <property type="protein sequence ID" value="MBU9726201.1"/>
    <property type="molecule type" value="Genomic_DNA"/>
</dbReference>
<protein>
    <recommendedName>
        <fullName evidence="5">Peptidase S9 prolyl oligopeptidase catalytic domain-containing protein</fullName>
    </recommendedName>
</protein>
<reference evidence="3 4" key="1">
    <citation type="submission" date="2021-06" db="EMBL/GenBank/DDBJ databases">
        <title>Description of novel taxa of the family Lachnospiraceae.</title>
        <authorList>
            <person name="Chaplin A.V."/>
            <person name="Sokolova S.R."/>
            <person name="Pikina A.P."/>
            <person name="Korzhanova M."/>
            <person name="Belova V."/>
            <person name="Korostin D."/>
            <person name="Efimov B.A."/>
        </authorList>
    </citation>
    <scope>NUCLEOTIDE SEQUENCE [LARGE SCALE GENOMIC DNA]</scope>
    <source>
        <strain evidence="3 4">ASD4241</strain>
    </source>
</reference>
<evidence type="ECO:0000313" key="3">
    <source>
        <dbReference type="EMBL" id="MBU9726201.1"/>
    </source>
</evidence>
<evidence type="ECO:0000313" key="4">
    <source>
        <dbReference type="Proteomes" id="UP001314681"/>
    </source>
</evidence>
<comment type="caution">
    <text evidence="3">The sequence shown here is derived from an EMBL/GenBank/DDBJ whole genome shotgun (WGS) entry which is preliminary data.</text>
</comment>
<dbReference type="InterPro" id="IPR029058">
    <property type="entry name" value="AB_hydrolase_fold"/>
</dbReference>
<accession>A0ABS6K6M8</accession>
<evidence type="ECO:0000256" key="1">
    <source>
        <dbReference type="ARBA" id="ARBA00022729"/>
    </source>
</evidence>
<dbReference type="Proteomes" id="UP001314681">
    <property type="component" value="Unassembled WGS sequence"/>
</dbReference>